<gene>
    <name evidence="1" type="ORF">L195_g060183</name>
</gene>
<reference evidence="1 2" key="2">
    <citation type="journal article" date="2017" name="Front. Plant Sci.">
        <title>Gene Classification and Mining of Molecular Markers Useful in Red Clover (Trifolium pratense) Breeding.</title>
        <authorList>
            <person name="Istvanek J."/>
            <person name="Dluhosova J."/>
            <person name="Dluhos P."/>
            <person name="Patkova L."/>
            <person name="Nedelnik J."/>
            <person name="Repkova J."/>
        </authorList>
    </citation>
    <scope>NUCLEOTIDE SEQUENCE [LARGE SCALE GENOMIC DNA]</scope>
    <source>
        <strain evidence="2">cv. Tatra</strain>
        <tissue evidence="1">Young leaves</tissue>
    </source>
</reference>
<evidence type="ECO:0000313" key="2">
    <source>
        <dbReference type="Proteomes" id="UP000236291"/>
    </source>
</evidence>
<accession>A0A2K3K2G6</accession>
<reference evidence="1 2" key="1">
    <citation type="journal article" date="2014" name="Am. J. Bot.">
        <title>Genome assembly and annotation for red clover (Trifolium pratense; Fabaceae).</title>
        <authorList>
            <person name="Istvanek J."/>
            <person name="Jaros M."/>
            <person name="Krenek A."/>
            <person name="Repkova J."/>
        </authorList>
    </citation>
    <scope>NUCLEOTIDE SEQUENCE [LARGE SCALE GENOMIC DNA]</scope>
    <source>
        <strain evidence="2">cv. Tatra</strain>
        <tissue evidence="1">Young leaves</tissue>
    </source>
</reference>
<evidence type="ECO:0000313" key="1">
    <source>
        <dbReference type="EMBL" id="PNX60442.1"/>
    </source>
</evidence>
<feature type="non-terminal residue" evidence="1">
    <location>
        <position position="1"/>
    </location>
</feature>
<name>A0A2K3K2G6_TRIPR</name>
<dbReference type="AlphaFoldDB" id="A0A2K3K2G6"/>
<protein>
    <submittedName>
        <fullName evidence="1">Uncharacterized protein</fullName>
    </submittedName>
</protein>
<organism evidence="1 2">
    <name type="scientific">Trifolium pratense</name>
    <name type="common">Red clover</name>
    <dbReference type="NCBI Taxonomy" id="57577"/>
    <lineage>
        <taxon>Eukaryota</taxon>
        <taxon>Viridiplantae</taxon>
        <taxon>Streptophyta</taxon>
        <taxon>Embryophyta</taxon>
        <taxon>Tracheophyta</taxon>
        <taxon>Spermatophyta</taxon>
        <taxon>Magnoliopsida</taxon>
        <taxon>eudicotyledons</taxon>
        <taxon>Gunneridae</taxon>
        <taxon>Pentapetalae</taxon>
        <taxon>rosids</taxon>
        <taxon>fabids</taxon>
        <taxon>Fabales</taxon>
        <taxon>Fabaceae</taxon>
        <taxon>Papilionoideae</taxon>
        <taxon>50 kb inversion clade</taxon>
        <taxon>NPAAA clade</taxon>
        <taxon>Hologalegina</taxon>
        <taxon>IRL clade</taxon>
        <taxon>Trifolieae</taxon>
        <taxon>Trifolium</taxon>
    </lineage>
</organism>
<sequence>AVERALKILYEYQHSITIDRLVPSATSSQVIRNNICWSPPPENYLKLNVDAHLSDDGR</sequence>
<comment type="caution">
    <text evidence="1">The sequence shown here is derived from an EMBL/GenBank/DDBJ whole genome shotgun (WGS) entry which is preliminary data.</text>
</comment>
<dbReference type="Proteomes" id="UP000236291">
    <property type="component" value="Unassembled WGS sequence"/>
</dbReference>
<dbReference type="EMBL" id="ASHM01136723">
    <property type="protein sequence ID" value="PNX60442.1"/>
    <property type="molecule type" value="Genomic_DNA"/>
</dbReference>
<proteinExistence type="predicted"/>